<dbReference type="PANTHER" id="PTHR31001">
    <property type="entry name" value="UNCHARACTERIZED TRANSCRIPTIONAL REGULATORY PROTEIN"/>
    <property type="match status" value="1"/>
</dbReference>
<dbReference type="SUPFAM" id="SSF57701">
    <property type="entry name" value="Zn2/Cys6 DNA-binding domain"/>
    <property type="match status" value="1"/>
</dbReference>
<keyword evidence="6" id="KW-1185">Reference proteome</keyword>
<dbReference type="PANTHER" id="PTHR31001:SF40">
    <property type="entry name" value="ZN(II)2CYS6 TRANSCRIPTION FACTOR (EUROFUNG)"/>
    <property type="match status" value="1"/>
</dbReference>
<reference evidence="5 6" key="1">
    <citation type="journal article" date="2011" name="Genome Biol.">
        <title>Comparative genome sequence analysis underscores mycoparasitism as the ancestral life style of Trichoderma.</title>
        <authorList>
            <person name="Kubicek C.P."/>
            <person name="Herrera-Estrella A."/>
            <person name="Seidl-Seiboth V."/>
            <person name="Martinez D.A."/>
            <person name="Druzhinina I.S."/>
            <person name="Thon M."/>
            <person name="Zeilinger S."/>
            <person name="Casas-Flores S."/>
            <person name="Horwitz B.A."/>
            <person name="Mukherjee P.K."/>
            <person name="Mukherjee M."/>
            <person name="Kredics L."/>
            <person name="Alcaraz L.D."/>
            <person name="Aerts A."/>
            <person name="Antal Z."/>
            <person name="Atanasova L."/>
            <person name="Cervantes-Badillo M.G."/>
            <person name="Challacombe J."/>
            <person name="Chertkov O."/>
            <person name="McCluskey K."/>
            <person name="Coulpier F."/>
            <person name="Deshpande N."/>
            <person name="von Doehren H."/>
            <person name="Ebbole D.J."/>
            <person name="Esquivel-Naranjo E.U."/>
            <person name="Fekete E."/>
            <person name="Flipphi M."/>
            <person name="Glaser F."/>
            <person name="Gomez-Rodriguez E.Y."/>
            <person name="Gruber S."/>
            <person name="Han C."/>
            <person name="Henrissat B."/>
            <person name="Hermosa R."/>
            <person name="Hernandez-Onate M."/>
            <person name="Karaffa L."/>
            <person name="Kosti I."/>
            <person name="Le Crom S."/>
            <person name="Lindquist E."/>
            <person name="Lucas S."/>
            <person name="Luebeck M."/>
            <person name="Luebeck P.S."/>
            <person name="Margeot A."/>
            <person name="Metz B."/>
            <person name="Misra M."/>
            <person name="Nevalainen H."/>
            <person name="Omann M."/>
            <person name="Packer N."/>
            <person name="Perrone G."/>
            <person name="Uresti-Rivera E.E."/>
            <person name="Salamov A."/>
            <person name="Schmoll M."/>
            <person name="Seiboth B."/>
            <person name="Shapiro H."/>
            <person name="Sukno S."/>
            <person name="Tamayo-Ramos J.A."/>
            <person name="Tisch D."/>
            <person name="Wiest A."/>
            <person name="Wilkinson H.H."/>
            <person name="Zhang M."/>
            <person name="Coutinho P.M."/>
            <person name="Kenerley C.M."/>
            <person name="Monte E."/>
            <person name="Baker S.E."/>
            <person name="Grigoriev I.V."/>
        </authorList>
    </citation>
    <scope>NUCLEOTIDE SEQUENCE [LARGE SCALE GENOMIC DNA]</scope>
    <source>
        <strain evidence="6">ATCC 20476 / IMI 206040</strain>
    </source>
</reference>
<dbReference type="Gene3D" id="4.10.240.10">
    <property type="entry name" value="Zn(2)-C6 fungal-type DNA-binding domain"/>
    <property type="match status" value="1"/>
</dbReference>
<dbReference type="GO" id="GO:0000981">
    <property type="term" value="F:DNA-binding transcription factor activity, RNA polymerase II-specific"/>
    <property type="evidence" value="ECO:0007669"/>
    <property type="project" value="InterPro"/>
</dbReference>
<dbReference type="KEGG" id="tatv:25775505"/>
<dbReference type="SMART" id="SM00066">
    <property type="entry name" value="GAL4"/>
    <property type="match status" value="1"/>
</dbReference>
<comment type="caution">
    <text evidence="5">The sequence shown here is derived from an EMBL/GenBank/DDBJ whole genome shotgun (WGS) entry which is preliminary data.</text>
</comment>
<dbReference type="HOGENOM" id="CLU_013296_1_1_1"/>
<dbReference type="GO" id="GO:0003677">
    <property type="term" value="F:DNA binding"/>
    <property type="evidence" value="ECO:0007669"/>
    <property type="project" value="InterPro"/>
</dbReference>
<dbReference type="Pfam" id="PF04082">
    <property type="entry name" value="Fungal_trans"/>
    <property type="match status" value="1"/>
</dbReference>
<dbReference type="eggNOG" id="ENOG502SI1U">
    <property type="taxonomic scope" value="Eukaryota"/>
</dbReference>
<dbReference type="CDD" id="cd12148">
    <property type="entry name" value="fungal_TF_MHR"/>
    <property type="match status" value="1"/>
</dbReference>
<dbReference type="CDD" id="cd00067">
    <property type="entry name" value="GAL4"/>
    <property type="match status" value="1"/>
</dbReference>
<dbReference type="GeneID" id="25775505"/>
<dbReference type="Pfam" id="PF00172">
    <property type="entry name" value="Zn_clus"/>
    <property type="match status" value="1"/>
</dbReference>
<dbReference type="InterPro" id="IPR001138">
    <property type="entry name" value="Zn2Cys6_DnaBD"/>
</dbReference>
<dbReference type="AlphaFoldDB" id="G9P1G2"/>
<keyword evidence="3" id="KW-0539">Nucleus</keyword>
<dbReference type="OMA" id="ERAMCVF"/>
<organism evidence="5 6">
    <name type="scientific">Hypocrea atroviridis (strain ATCC 20476 / IMI 206040)</name>
    <name type="common">Trichoderma atroviride</name>
    <dbReference type="NCBI Taxonomy" id="452589"/>
    <lineage>
        <taxon>Eukaryota</taxon>
        <taxon>Fungi</taxon>
        <taxon>Dikarya</taxon>
        <taxon>Ascomycota</taxon>
        <taxon>Pezizomycotina</taxon>
        <taxon>Sordariomycetes</taxon>
        <taxon>Hypocreomycetidae</taxon>
        <taxon>Hypocreales</taxon>
        <taxon>Hypocreaceae</taxon>
        <taxon>Trichoderma</taxon>
    </lineage>
</organism>
<protein>
    <recommendedName>
        <fullName evidence="4">Zn(2)-C6 fungal-type domain-containing protein</fullName>
    </recommendedName>
</protein>
<feature type="domain" description="Zn(2)-C6 fungal-type" evidence="4">
    <location>
        <begin position="15"/>
        <end position="48"/>
    </location>
</feature>
<proteinExistence type="predicted"/>
<sequence>MANPLLTRRNGKTQACEPCRRRKVACDHTYPVCLRCSRRRNGAFTCYYLSPDEETPASQKMTIEDFHLRQLIARASSRKDLQSTDASLHSGGHAGPEDKFWSSPAARGPLGFFGPTSFSAAYSETETSLAVHNPLATTEQLSSSDTALVDETIPPSIAEIQDMAGRDQTATRIALRILQAIPMPEAATRTQFPVHVNPNDEWMMMIGKRLIATTWETFGSHLRDRTDLAKLRELSGTICINTRRILKEDHEDVLEWLESFSGPKLRWEAVGIMFLYAALGELQASSTADSRRLIGHYTEYCSSCITLANVGGSSGSLMLFLLYKRSVLHACMHGDTSLPYWKFHAETAAMLTFSGFHVDRRCGPSTSLSKPMASISTEARRRIVCQIFIADKFLAAFVGRPALLTRRFCSIQLPLDLDDGVLLSDKDTFQRHLLRLDNDGWDTDGRLHSASILRVRTMVALIRDEILEIGLSYVETYKMEDIMTLKRKQLGLYTTLPAHLVYDLTLGESGDADAQTFYSKHEMRLDHLLNVFLLERLLLKHGRPRTDLLRTSFEMVVLTLRLWTHKHRWAEIPGESQRLLIGYAAPAGAVLCMELVDPNPMDITIDGDLIAGEEYSRSSIIQQLSLLVGFLNAPGLSHPNGSVSSGVRSVIKKVLDYVLNPT</sequence>
<feature type="non-terminal residue" evidence="5">
    <location>
        <position position="662"/>
    </location>
</feature>
<dbReference type="PROSITE" id="PS50048">
    <property type="entry name" value="ZN2_CY6_FUNGAL_2"/>
    <property type="match status" value="1"/>
</dbReference>
<dbReference type="OrthoDB" id="6612291at2759"/>
<dbReference type="GO" id="GO:0006351">
    <property type="term" value="P:DNA-templated transcription"/>
    <property type="evidence" value="ECO:0007669"/>
    <property type="project" value="InterPro"/>
</dbReference>
<comment type="subcellular location">
    <subcellularLocation>
        <location evidence="1">Nucleus</location>
    </subcellularLocation>
</comment>
<accession>G9P1G2</accession>
<dbReference type="InterPro" id="IPR050613">
    <property type="entry name" value="Sec_Metabolite_Reg"/>
</dbReference>
<keyword evidence="2" id="KW-0479">Metal-binding</keyword>
<evidence type="ECO:0000256" key="1">
    <source>
        <dbReference type="ARBA" id="ARBA00004123"/>
    </source>
</evidence>
<evidence type="ECO:0000313" key="5">
    <source>
        <dbReference type="EMBL" id="EHK42515.1"/>
    </source>
</evidence>
<dbReference type="GO" id="GO:0005634">
    <property type="term" value="C:nucleus"/>
    <property type="evidence" value="ECO:0007669"/>
    <property type="project" value="UniProtKB-SubCell"/>
</dbReference>
<dbReference type="STRING" id="452589.G9P1G2"/>
<gene>
    <name evidence="5" type="ORF">TRIATDRAFT_137434</name>
</gene>
<evidence type="ECO:0000259" key="4">
    <source>
        <dbReference type="PROSITE" id="PS50048"/>
    </source>
</evidence>
<evidence type="ECO:0000256" key="3">
    <source>
        <dbReference type="ARBA" id="ARBA00023242"/>
    </source>
</evidence>
<evidence type="ECO:0000313" key="6">
    <source>
        <dbReference type="Proteomes" id="UP000005426"/>
    </source>
</evidence>
<dbReference type="EMBL" id="ABDG02000026">
    <property type="protein sequence ID" value="EHK42515.1"/>
    <property type="molecule type" value="Genomic_DNA"/>
</dbReference>
<evidence type="ECO:0000256" key="2">
    <source>
        <dbReference type="ARBA" id="ARBA00022723"/>
    </source>
</evidence>
<dbReference type="GO" id="GO:0008270">
    <property type="term" value="F:zinc ion binding"/>
    <property type="evidence" value="ECO:0007669"/>
    <property type="project" value="InterPro"/>
</dbReference>
<dbReference type="Proteomes" id="UP000005426">
    <property type="component" value="Unassembled WGS sequence"/>
</dbReference>
<dbReference type="InterPro" id="IPR007219">
    <property type="entry name" value="XnlR_reg_dom"/>
</dbReference>
<dbReference type="InterPro" id="IPR036864">
    <property type="entry name" value="Zn2-C6_fun-type_DNA-bd_sf"/>
</dbReference>
<name>G9P1G2_HYPAI</name>